<dbReference type="Gene3D" id="3.90.25.10">
    <property type="entry name" value="UDP-galactose 4-epimerase, domain 1"/>
    <property type="match status" value="1"/>
</dbReference>
<dbReference type="CDD" id="cd05269">
    <property type="entry name" value="TMR_SDR_a"/>
    <property type="match status" value="1"/>
</dbReference>
<sequence length="281" mass="30297">MKIGITGTTGQLGRLVVEKMKQRVNSDNLVALVRSPEKAADLGIDARPFDYDNPEAILQGLNGIDNLLLISGSEIGQRKTQHKNIIEAAQKAGVKWIVYTSLLHADTSSLSLAKEHIETEKMLKDSGIPYTILRNGWYTENYMGSVSGALQAGVLIGSAGDGKISSAAREDFAEAAAVVLTSDKQIGKVYELAGDESYTLKDLAAEISKQTGKKIPYNNLSEDEHVEILNKQGLPEGLAQMLAGFDAGTSHNDLFDDGKELSRLIGRPTISLAEAVRRTLS</sequence>
<comment type="caution">
    <text evidence="2">The sequence shown here is derived from an EMBL/GenBank/DDBJ whole genome shotgun (WGS) entry which is preliminary data.</text>
</comment>
<dbReference type="AlphaFoldDB" id="A0A4R7F8S1"/>
<feature type="domain" description="NAD(P)-binding" evidence="1">
    <location>
        <begin position="7"/>
        <end position="181"/>
    </location>
</feature>
<gene>
    <name evidence="2" type="ORF">C8P70_10667</name>
</gene>
<dbReference type="Gene3D" id="3.40.50.720">
    <property type="entry name" value="NAD(P)-binding Rossmann-like Domain"/>
    <property type="match status" value="1"/>
</dbReference>
<dbReference type="RefSeq" id="WP_133712027.1">
    <property type="nucleotide sequence ID" value="NZ_SOAG01000006.1"/>
</dbReference>
<name>A0A4R7F8S1_9FLAO</name>
<dbReference type="InterPro" id="IPR016040">
    <property type="entry name" value="NAD(P)-bd_dom"/>
</dbReference>
<dbReference type="InterPro" id="IPR036291">
    <property type="entry name" value="NAD(P)-bd_dom_sf"/>
</dbReference>
<dbReference type="PANTHER" id="PTHR47129:SF1">
    <property type="entry name" value="NMRA-LIKE DOMAIN-CONTAINING PROTEIN"/>
    <property type="match status" value="1"/>
</dbReference>
<dbReference type="SUPFAM" id="SSF51735">
    <property type="entry name" value="NAD(P)-binding Rossmann-fold domains"/>
    <property type="match status" value="1"/>
</dbReference>
<dbReference type="InterPro" id="IPR052718">
    <property type="entry name" value="NmrA-type_oxidoreductase"/>
</dbReference>
<keyword evidence="3" id="KW-1185">Reference proteome</keyword>
<protein>
    <submittedName>
        <fullName evidence="2">NAD(P)H dehydrogenase (Quinone)</fullName>
    </submittedName>
</protein>
<accession>A0A4R7F8S1</accession>
<evidence type="ECO:0000259" key="1">
    <source>
        <dbReference type="Pfam" id="PF13460"/>
    </source>
</evidence>
<proteinExistence type="predicted"/>
<dbReference type="OrthoDB" id="9780595at2"/>
<organism evidence="2 3">
    <name type="scientific">Myroides indicus</name>
    <dbReference type="NCBI Taxonomy" id="1323422"/>
    <lineage>
        <taxon>Bacteria</taxon>
        <taxon>Pseudomonadati</taxon>
        <taxon>Bacteroidota</taxon>
        <taxon>Flavobacteriia</taxon>
        <taxon>Flavobacteriales</taxon>
        <taxon>Flavobacteriaceae</taxon>
        <taxon>Myroides</taxon>
    </lineage>
</organism>
<evidence type="ECO:0000313" key="3">
    <source>
        <dbReference type="Proteomes" id="UP000295215"/>
    </source>
</evidence>
<evidence type="ECO:0000313" key="2">
    <source>
        <dbReference type="EMBL" id="TDS63635.1"/>
    </source>
</evidence>
<dbReference type="Proteomes" id="UP000295215">
    <property type="component" value="Unassembled WGS sequence"/>
</dbReference>
<dbReference type="EMBL" id="SOAG01000006">
    <property type="protein sequence ID" value="TDS63635.1"/>
    <property type="molecule type" value="Genomic_DNA"/>
</dbReference>
<dbReference type="PANTHER" id="PTHR47129">
    <property type="entry name" value="QUINONE OXIDOREDUCTASE 2"/>
    <property type="match status" value="1"/>
</dbReference>
<dbReference type="Pfam" id="PF13460">
    <property type="entry name" value="NAD_binding_10"/>
    <property type="match status" value="1"/>
</dbReference>
<reference evidence="2 3" key="1">
    <citation type="submission" date="2019-03" db="EMBL/GenBank/DDBJ databases">
        <title>Genomic Encyclopedia of Archaeal and Bacterial Type Strains, Phase II (KMG-II): from individual species to whole genera.</title>
        <authorList>
            <person name="Goeker M."/>
        </authorList>
    </citation>
    <scope>NUCLEOTIDE SEQUENCE [LARGE SCALE GENOMIC DNA]</scope>
    <source>
        <strain evidence="2 3">DSM 28213</strain>
    </source>
</reference>